<name>A0AAJ1TMQ0_9HYPH</name>
<evidence type="ECO:0000313" key="2">
    <source>
        <dbReference type="EMBL" id="MDQ0541504.1"/>
    </source>
</evidence>
<organism evidence="2 3">
    <name type="scientific">Methylobacterium brachiatum</name>
    <dbReference type="NCBI Taxonomy" id="269660"/>
    <lineage>
        <taxon>Bacteria</taxon>
        <taxon>Pseudomonadati</taxon>
        <taxon>Pseudomonadota</taxon>
        <taxon>Alphaproteobacteria</taxon>
        <taxon>Hyphomicrobiales</taxon>
        <taxon>Methylobacteriaceae</taxon>
        <taxon>Methylobacterium</taxon>
    </lineage>
</organism>
<evidence type="ECO:0000256" key="1">
    <source>
        <dbReference type="SAM" id="Phobius"/>
    </source>
</evidence>
<reference evidence="2" key="1">
    <citation type="submission" date="2023-07" db="EMBL/GenBank/DDBJ databases">
        <title>Genomic Encyclopedia of Type Strains, Phase IV (KMG-IV): sequencing the most valuable type-strain genomes for metagenomic binning, comparative biology and taxonomic classification.</title>
        <authorList>
            <person name="Goeker M."/>
        </authorList>
    </citation>
    <scope>NUCLEOTIDE SEQUENCE</scope>
    <source>
        <strain evidence="2">DSM 19569</strain>
    </source>
</reference>
<gene>
    <name evidence="2" type="ORF">QO001_000412</name>
</gene>
<feature type="transmembrane region" description="Helical" evidence="1">
    <location>
        <begin position="38"/>
        <end position="58"/>
    </location>
</feature>
<dbReference type="AlphaFoldDB" id="A0AAJ1TMQ0"/>
<comment type="caution">
    <text evidence="2">The sequence shown here is derived from an EMBL/GenBank/DDBJ whole genome shotgun (WGS) entry which is preliminary data.</text>
</comment>
<accession>A0AAJ1TMQ0</accession>
<sequence length="60" mass="6493">MLLSKCGCCGRTVRTEATRCPSCRAATGAGMRPAPNEAAYRICMLATACAVLFWLLVIRR</sequence>
<keyword evidence="1" id="KW-0472">Membrane</keyword>
<evidence type="ECO:0008006" key="4">
    <source>
        <dbReference type="Google" id="ProtNLM"/>
    </source>
</evidence>
<dbReference type="Proteomes" id="UP001223420">
    <property type="component" value="Unassembled WGS sequence"/>
</dbReference>
<evidence type="ECO:0000313" key="3">
    <source>
        <dbReference type="Proteomes" id="UP001223420"/>
    </source>
</evidence>
<keyword evidence="1" id="KW-1133">Transmembrane helix</keyword>
<keyword evidence="1" id="KW-0812">Transmembrane</keyword>
<proteinExistence type="predicted"/>
<protein>
    <recommendedName>
        <fullName evidence="4">Zinc ribbon domain-containing protein</fullName>
    </recommendedName>
</protein>
<dbReference type="EMBL" id="JAUSWL010000001">
    <property type="protein sequence ID" value="MDQ0541504.1"/>
    <property type="molecule type" value="Genomic_DNA"/>
</dbReference>